<dbReference type="Proteomes" id="UP000184346">
    <property type="component" value="Unassembled WGS sequence"/>
</dbReference>
<evidence type="ECO:0000259" key="1">
    <source>
        <dbReference type="Pfam" id="PF22308"/>
    </source>
</evidence>
<dbReference type="AlphaFoldDB" id="A0A1M4ZUR1"/>
<gene>
    <name evidence="2" type="ORF">SAMN02745148_02072</name>
</gene>
<dbReference type="InterPro" id="IPR054242">
    <property type="entry name" value="DUF6969"/>
</dbReference>
<accession>A0A1M4ZUR1</accession>
<protein>
    <recommendedName>
        <fullName evidence="1">DUF6969 domain-containing protein</fullName>
    </recommendedName>
</protein>
<proteinExistence type="predicted"/>
<dbReference type="Pfam" id="PF22308">
    <property type="entry name" value="DUF6969"/>
    <property type="match status" value="1"/>
</dbReference>
<keyword evidence="3" id="KW-1185">Reference proteome</keyword>
<dbReference type="EMBL" id="FQUJ01000008">
    <property type="protein sequence ID" value="SHF21840.1"/>
    <property type="molecule type" value="Genomic_DNA"/>
</dbReference>
<name>A0A1M4ZUR1_9GAMM</name>
<organism evidence="2 3">
    <name type="scientific">Modicisalibacter ilicicola DSM 19980</name>
    <dbReference type="NCBI Taxonomy" id="1121942"/>
    <lineage>
        <taxon>Bacteria</taxon>
        <taxon>Pseudomonadati</taxon>
        <taxon>Pseudomonadota</taxon>
        <taxon>Gammaproteobacteria</taxon>
        <taxon>Oceanospirillales</taxon>
        <taxon>Halomonadaceae</taxon>
        <taxon>Modicisalibacter</taxon>
    </lineage>
</organism>
<dbReference type="RefSeq" id="WP_072822476.1">
    <property type="nucleotide sequence ID" value="NZ_FQUJ01000008.1"/>
</dbReference>
<feature type="domain" description="DUF6969" evidence="1">
    <location>
        <begin position="31"/>
        <end position="218"/>
    </location>
</feature>
<dbReference type="OrthoDB" id="6115415at2"/>
<dbReference type="STRING" id="1121942.SAMN02745148_02072"/>
<reference evidence="2 3" key="1">
    <citation type="submission" date="2016-11" db="EMBL/GenBank/DDBJ databases">
        <authorList>
            <person name="Jaros S."/>
            <person name="Januszkiewicz K."/>
            <person name="Wedrychowicz H."/>
        </authorList>
    </citation>
    <scope>NUCLEOTIDE SEQUENCE [LARGE SCALE GENOMIC DNA]</scope>
    <source>
        <strain evidence="2 3">DSM 19980</strain>
    </source>
</reference>
<sequence length="232" mass="26343">MSAVLPSYCIAEAICEPTLADHAEADLRRMHEAAQEALKCQRVLKKVGLNLVGELLKGQGEFLEFNHFPDGDVYDRDTGSQYYYHAHRGSGEHGHFHVFHRPPEDNRPGELADPTHLVAISMDAWGEPIGLFTTNRWVTGETWRNAADTLALARAFELDHAWPSWPVNRWVSAMIVAFYPYLEVLIEHRDREIAVLEQSGIQDVHENRAFEVIGQLPISLPGWEKRLAARLK</sequence>
<evidence type="ECO:0000313" key="3">
    <source>
        <dbReference type="Proteomes" id="UP000184346"/>
    </source>
</evidence>
<evidence type="ECO:0000313" key="2">
    <source>
        <dbReference type="EMBL" id="SHF21840.1"/>
    </source>
</evidence>